<proteinExistence type="predicted"/>
<dbReference type="InterPro" id="IPR029045">
    <property type="entry name" value="ClpP/crotonase-like_dom_sf"/>
</dbReference>
<dbReference type="Gene3D" id="3.90.226.10">
    <property type="entry name" value="2-enoyl-CoA Hydratase, Chain A, domain 1"/>
    <property type="match status" value="1"/>
</dbReference>
<reference evidence="1" key="1">
    <citation type="submission" date="2018-10" db="EMBL/GenBank/DDBJ databases">
        <title>Hidden diversity of soil giant viruses.</title>
        <authorList>
            <person name="Schulz F."/>
            <person name="Alteio L."/>
            <person name="Goudeau D."/>
            <person name="Ryan E.M."/>
            <person name="Malmstrom R.R."/>
            <person name="Blanchard J."/>
            <person name="Woyke T."/>
        </authorList>
    </citation>
    <scope>NUCLEOTIDE SEQUENCE</scope>
    <source>
        <strain evidence="1">HYV1</strain>
    </source>
</reference>
<name>A0A3G5A694_9VIRU</name>
<organism evidence="1">
    <name type="scientific">Hyperionvirus sp</name>
    <dbReference type="NCBI Taxonomy" id="2487770"/>
    <lineage>
        <taxon>Viruses</taxon>
        <taxon>Varidnaviria</taxon>
        <taxon>Bamfordvirae</taxon>
        <taxon>Nucleocytoviricota</taxon>
        <taxon>Megaviricetes</taxon>
        <taxon>Imitervirales</taxon>
        <taxon>Mimiviridae</taxon>
        <taxon>Klosneuvirinae</taxon>
    </lineage>
</organism>
<dbReference type="Pfam" id="PF01972">
    <property type="entry name" value="SDH_protease"/>
    <property type="match status" value="1"/>
</dbReference>
<gene>
    <name evidence="1" type="ORF">Hyperionvirus2_148</name>
</gene>
<evidence type="ECO:0000313" key="1">
    <source>
        <dbReference type="EMBL" id="AYV82780.1"/>
    </source>
</evidence>
<protein>
    <submittedName>
        <fullName evidence="1">Uncharacterized protein</fullName>
    </submittedName>
</protein>
<dbReference type="InterPro" id="IPR002825">
    <property type="entry name" value="Pept_S49_ser-pept_pro"/>
</dbReference>
<dbReference type="EMBL" id="MK072384">
    <property type="protein sequence ID" value="AYV82780.1"/>
    <property type="molecule type" value="Genomic_DNA"/>
</dbReference>
<dbReference type="GO" id="GO:0016020">
    <property type="term" value="C:membrane"/>
    <property type="evidence" value="ECO:0007669"/>
    <property type="project" value="InterPro"/>
</dbReference>
<dbReference type="PANTHER" id="PTHR35984">
    <property type="entry name" value="PERIPLASMIC SERINE PROTEASE"/>
    <property type="match status" value="1"/>
</dbReference>
<dbReference type="PANTHER" id="PTHR35984:SF1">
    <property type="entry name" value="PERIPLASMIC SERINE PROTEASE"/>
    <property type="match status" value="1"/>
</dbReference>
<sequence length="252" mass="28702">MSQVLKRAITSLVCSIIVGWGMAYSLPAVYKTYKKNCCLYRKKSDLKYAPAEVFRISSDINLATTNDFIKQYHDLVCPRRDTHFCFWGSKSCSKNIRISIKTDGGSALCDEIISDILKRHQGNKTAYIDGDALSAGTSIALSCDLIEMHRNSCLSPIDNQIYTHALFGEKISYLKILSKPFIVDPLTLIFSIPSILNSKHTDKKNIKYLKTKHKKLNIDSFMKLFLNYEIDHSTFYAYDDLKDVGLNIRFLL</sequence>
<dbReference type="SUPFAM" id="SSF52096">
    <property type="entry name" value="ClpP/crotonase"/>
    <property type="match status" value="1"/>
</dbReference>
<accession>A0A3G5A694</accession>